<dbReference type="Pfam" id="PF00069">
    <property type="entry name" value="Pkinase"/>
    <property type="match status" value="1"/>
</dbReference>
<reference evidence="4 5" key="1">
    <citation type="submission" date="2018-10" db="EMBL/GenBank/DDBJ databases">
        <title>A high-quality apple genome assembly.</title>
        <authorList>
            <person name="Hu J."/>
        </authorList>
    </citation>
    <scope>NUCLEOTIDE SEQUENCE [LARGE SCALE GENOMIC DNA]</scope>
    <source>
        <strain evidence="5">cv. HFTH1</strain>
        <tissue evidence="4">Young leaf</tissue>
    </source>
</reference>
<evidence type="ECO:0000256" key="2">
    <source>
        <dbReference type="ARBA" id="ARBA00022840"/>
    </source>
</evidence>
<dbReference type="Gene3D" id="1.10.510.10">
    <property type="entry name" value="Transferase(Phosphotransferase) domain 1"/>
    <property type="match status" value="2"/>
</dbReference>
<dbReference type="SUPFAM" id="SSF49899">
    <property type="entry name" value="Concanavalin A-like lectins/glucanases"/>
    <property type="match status" value="1"/>
</dbReference>
<dbReference type="Proteomes" id="UP000290289">
    <property type="component" value="Chromosome 17"/>
</dbReference>
<keyword evidence="5" id="KW-1185">Reference proteome</keyword>
<dbReference type="PANTHER" id="PTHR27007">
    <property type="match status" value="1"/>
</dbReference>
<evidence type="ECO:0000259" key="3">
    <source>
        <dbReference type="PROSITE" id="PS50011"/>
    </source>
</evidence>
<dbReference type="InterPro" id="IPR013320">
    <property type="entry name" value="ConA-like_dom_sf"/>
</dbReference>
<dbReference type="GO" id="GO:0004672">
    <property type="term" value="F:protein kinase activity"/>
    <property type="evidence" value="ECO:0007669"/>
    <property type="project" value="InterPro"/>
</dbReference>
<dbReference type="InterPro" id="IPR000719">
    <property type="entry name" value="Prot_kinase_dom"/>
</dbReference>
<protein>
    <recommendedName>
        <fullName evidence="3">Protein kinase domain-containing protein</fullName>
    </recommendedName>
</protein>
<keyword evidence="1" id="KW-0547">Nucleotide-binding</keyword>
<comment type="caution">
    <text evidence="4">The sequence shown here is derived from an EMBL/GenBank/DDBJ whole genome shotgun (WGS) entry which is preliminary data.</text>
</comment>
<dbReference type="Gene3D" id="2.60.120.200">
    <property type="match status" value="1"/>
</dbReference>
<proteinExistence type="predicted"/>
<dbReference type="AlphaFoldDB" id="A0A498HID9"/>
<keyword evidence="2" id="KW-0067">ATP-binding</keyword>
<dbReference type="PROSITE" id="PS50011">
    <property type="entry name" value="PROTEIN_KINASE_DOM"/>
    <property type="match status" value="1"/>
</dbReference>
<gene>
    <name evidence="4" type="ORF">DVH24_031026</name>
</gene>
<dbReference type="SUPFAM" id="SSF56112">
    <property type="entry name" value="Protein kinase-like (PK-like)"/>
    <property type="match status" value="1"/>
</dbReference>
<organism evidence="4 5">
    <name type="scientific">Malus domestica</name>
    <name type="common">Apple</name>
    <name type="synonym">Pyrus malus</name>
    <dbReference type="NCBI Taxonomy" id="3750"/>
    <lineage>
        <taxon>Eukaryota</taxon>
        <taxon>Viridiplantae</taxon>
        <taxon>Streptophyta</taxon>
        <taxon>Embryophyta</taxon>
        <taxon>Tracheophyta</taxon>
        <taxon>Spermatophyta</taxon>
        <taxon>Magnoliopsida</taxon>
        <taxon>eudicotyledons</taxon>
        <taxon>Gunneridae</taxon>
        <taxon>Pentapetalae</taxon>
        <taxon>rosids</taxon>
        <taxon>fabids</taxon>
        <taxon>Rosales</taxon>
        <taxon>Rosaceae</taxon>
        <taxon>Amygdaloideae</taxon>
        <taxon>Maleae</taxon>
        <taxon>Malus</taxon>
    </lineage>
</organism>
<evidence type="ECO:0000313" key="4">
    <source>
        <dbReference type="EMBL" id="RXH68693.1"/>
    </source>
</evidence>
<dbReference type="InterPro" id="IPR050528">
    <property type="entry name" value="L-type_Lectin-RKs"/>
</dbReference>
<sequence>MYLGFCAATGALAQSHMILDWSFSNSNFSIGDALVTHNLPSFVVSEKSLFLDQKAKVLHRDIKASNVLPDKDMNARLGDFRLVQMHQHGEMTGTAQVVGTAGYMAPKVMEIDRGREPGLVDWVWRLMERGKLNFAIDERLKVKGGYIMEKVEKFLHLGLLCAYPEANGRPTITQVMKVLEGATDDE</sequence>
<dbReference type="EMBL" id="RDQH01000343">
    <property type="protein sequence ID" value="RXH68693.1"/>
    <property type="molecule type" value="Genomic_DNA"/>
</dbReference>
<feature type="domain" description="Protein kinase" evidence="3">
    <location>
        <begin position="1"/>
        <end position="186"/>
    </location>
</feature>
<evidence type="ECO:0000313" key="5">
    <source>
        <dbReference type="Proteomes" id="UP000290289"/>
    </source>
</evidence>
<accession>A0A498HID9</accession>
<dbReference type="GO" id="GO:0005524">
    <property type="term" value="F:ATP binding"/>
    <property type="evidence" value="ECO:0007669"/>
    <property type="project" value="UniProtKB-KW"/>
</dbReference>
<dbReference type="InterPro" id="IPR011009">
    <property type="entry name" value="Kinase-like_dom_sf"/>
</dbReference>
<name>A0A498HID9_MALDO</name>
<evidence type="ECO:0000256" key="1">
    <source>
        <dbReference type="ARBA" id="ARBA00022741"/>
    </source>
</evidence>